<feature type="transmembrane region" description="Helical" evidence="1">
    <location>
        <begin position="59"/>
        <end position="87"/>
    </location>
</feature>
<keyword evidence="3" id="KW-1185">Reference proteome</keyword>
<evidence type="ECO:0000313" key="2">
    <source>
        <dbReference type="EMBL" id="MBB1244263.1"/>
    </source>
</evidence>
<dbReference type="Pfam" id="PF14329">
    <property type="entry name" value="DUF4386"/>
    <property type="match status" value="1"/>
</dbReference>
<feature type="transmembrane region" description="Helical" evidence="1">
    <location>
        <begin position="20"/>
        <end position="39"/>
    </location>
</feature>
<keyword evidence="1" id="KW-0812">Transmembrane</keyword>
<evidence type="ECO:0000313" key="3">
    <source>
        <dbReference type="Proteomes" id="UP000766698"/>
    </source>
</evidence>
<feature type="transmembrane region" description="Helical" evidence="1">
    <location>
        <begin position="182"/>
        <end position="203"/>
    </location>
</feature>
<gene>
    <name evidence="2" type="ORF">GL263_11930</name>
</gene>
<feature type="transmembrane region" description="Helical" evidence="1">
    <location>
        <begin position="99"/>
        <end position="123"/>
    </location>
</feature>
<organism evidence="2 3">
    <name type="scientific">Streptomyces durbertensis</name>
    <dbReference type="NCBI Taxonomy" id="2448886"/>
    <lineage>
        <taxon>Bacteria</taxon>
        <taxon>Bacillati</taxon>
        <taxon>Actinomycetota</taxon>
        <taxon>Actinomycetes</taxon>
        <taxon>Kitasatosporales</taxon>
        <taxon>Streptomycetaceae</taxon>
        <taxon>Streptomyces</taxon>
    </lineage>
</organism>
<evidence type="ECO:0008006" key="4">
    <source>
        <dbReference type="Google" id="ProtNLM"/>
    </source>
</evidence>
<keyword evidence="1" id="KW-1133">Transmembrane helix</keyword>
<reference evidence="3" key="1">
    <citation type="journal article" date="2020" name="Syst. Appl. Microbiol.">
        <title>Streptomyces alkaliterrae sp. nov., isolated from an alkaline soil, and emended descriptions of Streptomyces alkaliphilus, Streptomyces calidiresistens and Streptomyces durbertensis.</title>
        <authorList>
            <person name="Swiecimska M."/>
            <person name="Golinska P."/>
            <person name="Nouioui I."/>
            <person name="Wypij M."/>
            <person name="Rai M."/>
            <person name="Sangal V."/>
            <person name="Goodfellow M."/>
        </authorList>
    </citation>
    <scope>NUCLEOTIDE SEQUENCE [LARGE SCALE GENOMIC DNA]</scope>
    <source>
        <strain evidence="3">DSM 104538</strain>
    </source>
</reference>
<evidence type="ECO:0000256" key="1">
    <source>
        <dbReference type="SAM" id="Phobius"/>
    </source>
</evidence>
<dbReference type="EMBL" id="WMLF01000138">
    <property type="protein sequence ID" value="MBB1244263.1"/>
    <property type="molecule type" value="Genomic_DNA"/>
</dbReference>
<dbReference type="Proteomes" id="UP000766698">
    <property type="component" value="Unassembled WGS sequence"/>
</dbReference>
<proteinExistence type="predicted"/>
<dbReference type="InterPro" id="IPR025495">
    <property type="entry name" value="DUF4386"/>
</dbReference>
<protein>
    <recommendedName>
        <fullName evidence="4">DUF4386 family protein</fullName>
    </recommendedName>
</protein>
<feature type="transmembrane region" description="Helical" evidence="1">
    <location>
        <begin position="151"/>
        <end position="173"/>
    </location>
</feature>
<sequence length="260" mass="27351">MAGDVTLASETRRARFTGGVLLLTTVVFFIALIGADPGIEEHDNRERFIDEVAKVADRVPWIGIALGLQAAMAGLAVAVGVGLYLLARRRAPGLALGGMIMLLLWGLFSALQAMFGGGMVIAAQDYLEPRLIEAESDAVLELLNVMSVPHVISFLATWIALALAVGAFSLAYFRIAPLGGRWFGWVGVVAAVAVLLFPVGFALEPLFGVPFVGALVLLLWLVGFGIWLIVRAERVAADALALPEEPAGPAAPGRPSKGVA</sequence>
<accession>A0ABR6EFZ5</accession>
<comment type="caution">
    <text evidence="2">The sequence shown here is derived from an EMBL/GenBank/DDBJ whole genome shotgun (WGS) entry which is preliminary data.</text>
</comment>
<name>A0ABR6EFZ5_9ACTN</name>
<dbReference type="RefSeq" id="WP_182855611.1">
    <property type="nucleotide sequence ID" value="NZ_WMLF01000138.1"/>
</dbReference>
<feature type="transmembrane region" description="Helical" evidence="1">
    <location>
        <begin position="209"/>
        <end position="230"/>
    </location>
</feature>
<keyword evidence="1" id="KW-0472">Membrane</keyword>